<reference evidence="1 2" key="1">
    <citation type="journal article" date="2022" name="Front. Microbiol.">
        <title>Identification and characterization of a novel class of self-sufficient cytochrome P450 hydroxylase involved in cyclohexanecarboxylate degradation in Paraburkholderia terrae strain KU-64.</title>
        <authorList>
            <person name="Yamamoto T."/>
            <person name="Hasegawa Y."/>
            <person name="Iwaki H."/>
        </authorList>
    </citation>
    <scope>NUCLEOTIDE SEQUENCE [LARGE SCALE GENOMIC DNA]</scope>
    <source>
        <strain evidence="1 2">KU-64</strain>
    </source>
</reference>
<name>A0ABM7U401_9BURK</name>
<sequence>MSTTPNGNDVANLWFWAYLAAATRAATSFYAAPRNLEQSILPWTFAGIVVNETNSTDPAAERAIVSRESYGRQLGRISDALEALISQLPDDEKSKKPIADFLSLKARIESIKHESESAHADRILEKLKRLKERDGASFQEFLERVTKLA</sequence>
<protein>
    <submittedName>
        <fullName evidence="1">Uncharacterized protein</fullName>
    </submittedName>
</protein>
<proteinExistence type="predicted"/>
<gene>
    <name evidence="1" type="ORF">PTKU64_55120</name>
</gene>
<organism evidence="1 2">
    <name type="scientific">Paraburkholderia terrae</name>
    <dbReference type="NCBI Taxonomy" id="311230"/>
    <lineage>
        <taxon>Bacteria</taxon>
        <taxon>Pseudomonadati</taxon>
        <taxon>Pseudomonadota</taxon>
        <taxon>Betaproteobacteria</taxon>
        <taxon>Burkholderiales</taxon>
        <taxon>Burkholderiaceae</taxon>
        <taxon>Paraburkholderia</taxon>
    </lineage>
</organism>
<keyword evidence="2" id="KW-1185">Reference proteome</keyword>
<evidence type="ECO:0000313" key="2">
    <source>
        <dbReference type="Proteomes" id="UP001319874"/>
    </source>
</evidence>
<evidence type="ECO:0000313" key="1">
    <source>
        <dbReference type="EMBL" id="BCZ81837.1"/>
    </source>
</evidence>
<dbReference type="RefSeq" id="WP_229514126.1">
    <property type="nucleotide sequence ID" value="NZ_AP024956.1"/>
</dbReference>
<dbReference type="EMBL" id="AP024956">
    <property type="protein sequence ID" value="BCZ81837.1"/>
    <property type="molecule type" value="Genomic_DNA"/>
</dbReference>
<accession>A0ABM7U401</accession>
<dbReference type="Proteomes" id="UP001319874">
    <property type="component" value="Chromosome 2"/>
</dbReference>